<proteinExistence type="predicted"/>
<sequence>MQALQAPRVLLTMHILFPSHPCHSPTPLTKALAAQWHGVLRTKGFFWLATRHDVMGVWQSAGGAWQGEPGALWQAATVAEGQTAEADRASTWHPLWGDRCQQLVWIGIHVNEQEIRGMLDRCLLSDEEMELGPSAWAQFDDPLPPWDVEEHGEDEDNLDAGFSDDEAA</sequence>
<dbReference type="PANTHER" id="PTHR43603:SF1">
    <property type="entry name" value="ZINC-REGULATED GTPASE METALLOPROTEIN ACTIVATOR 1"/>
    <property type="match status" value="1"/>
</dbReference>
<evidence type="ECO:0000313" key="5">
    <source>
        <dbReference type="EMBL" id="GFH17842.1"/>
    </source>
</evidence>
<gene>
    <name evidence="5" type="ORF">HaLaN_14552</name>
</gene>
<dbReference type="Pfam" id="PF07683">
    <property type="entry name" value="CobW_C"/>
    <property type="match status" value="1"/>
</dbReference>
<keyword evidence="1" id="KW-0547">Nucleotide-binding</keyword>
<comment type="caution">
    <text evidence="5">The sequence shown here is derived from an EMBL/GenBank/DDBJ whole genome shotgun (WGS) entry which is preliminary data.</text>
</comment>
<dbReference type="AlphaFoldDB" id="A0A699ZPM2"/>
<evidence type="ECO:0000259" key="4">
    <source>
        <dbReference type="SMART" id="SM00833"/>
    </source>
</evidence>
<dbReference type="SMART" id="SM00833">
    <property type="entry name" value="CobW_C"/>
    <property type="match status" value="1"/>
</dbReference>
<dbReference type="GO" id="GO:0000166">
    <property type="term" value="F:nucleotide binding"/>
    <property type="evidence" value="ECO:0007669"/>
    <property type="project" value="UniProtKB-KW"/>
</dbReference>
<evidence type="ECO:0000313" key="6">
    <source>
        <dbReference type="Proteomes" id="UP000485058"/>
    </source>
</evidence>
<dbReference type="EMBL" id="BLLF01001210">
    <property type="protein sequence ID" value="GFH17842.1"/>
    <property type="molecule type" value="Genomic_DNA"/>
</dbReference>
<evidence type="ECO:0000256" key="2">
    <source>
        <dbReference type="ARBA" id="ARBA00023186"/>
    </source>
</evidence>
<dbReference type="SUPFAM" id="SSF90002">
    <property type="entry name" value="Hypothetical protein YjiA, C-terminal domain"/>
    <property type="match status" value="1"/>
</dbReference>
<evidence type="ECO:0000256" key="3">
    <source>
        <dbReference type="SAM" id="MobiDB-lite"/>
    </source>
</evidence>
<dbReference type="InterPro" id="IPR011629">
    <property type="entry name" value="CobW-like_C"/>
</dbReference>
<feature type="compositionally biased region" description="Acidic residues" evidence="3">
    <location>
        <begin position="150"/>
        <end position="168"/>
    </location>
</feature>
<dbReference type="Proteomes" id="UP000485058">
    <property type="component" value="Unassembled WGS sequence"/>
</dbReference>
<organism evidence="5 6">
    <name type="scientific">Haematococcus lacustris</name>
    <name type="common">Green alga</name>
    <name type="synonym">Haematococcus pluvialis</name>
    <dbReference type="NCBI Taxonomy" id="44745"/>
    <lineage>
        <taxon>Eukaryota</taxon>
        <taxon>Viridiplantae</taxon>
        <taxon>Chlorophyta</taxon>
        <taxon>core chlorophytes</taxon>
        <taxon>Chlorophyceae</taxon>
        <taxon>CS clade</taxon>
        <taxon>Chlamydomonadales</taxon>
        <taxon>Haematococcaceae</taxon>
        <taxon>Haematococcus</taxon>
    </lineage>
</organism>
<dbReference type="InterPro" id="IPR036627">
    <property type="entry name" value="CobW-likC_sf"/>
</dbReference>
<keyword evidence="2" id="KW-0143">Chaperone</keyword>
<keyword evidence="6" id="KW-1185">Reference proteome</keyword>
<feature type="domain" description="CobW C-terminal" evidence="4">
    <location>
        <begin position="12"/>
        <end position="123"/>
    </location>
</feature>
<dbReference type="InterPro" id="IPR051927">
    <property type="entry name" value="Zn_Chap_cDPG_Synth"/>
</dbReference>
<accession>A0A699ZPM2</accession>
<protein>
    <submittedName>
        <fullName evidence="5">CobW C-terminal domain-containing protein</fullName>
    </submittedName>
</protein>
<dbReference type="PANTHER" id="PTHR43603">
    <property type="entry name" value="COBW DOMAIN-CONTAINING PROTEIN DDB_G0274527"/>
    <property type="match status" value="1"/>
</dbReference>
<evidence type="ECO:0000256" key="1">
    <source>
        <dbReference type="ARBA" id="ARBA00022741"/>
    </source>
</evidence>
<feature type="region of interest" description="Disordered" evidence="3">
    <location>
        <begin position="134"/>
        <end position="168"/>
    </location>
</feature>
<reference evidence="5 6" key="1">
    <citation type="submission" date="2020-02" db="EMBL/GenBank/DDBJ databases">
        <title>Draft genome sequence of Haematococcus lacustris strain NIES-144.</title>
        <authorList>
            <person name="Morimoto D."/>
            <person name="Nakagawa S."/>
            <person name="Yoshida T."/>
            <person name="Sawayama S."/>
        </authorList>
    </citation>
    <scope>NUCLEOTIDE SEQUENCE [LARGE SCALE GENOMIC DNA]</scope>
    <source>
        <strain evidence="5 6">NIES-144</strain>
    </source>
</reference>
<name>A0A699ZPM2_HAELA</name>
<dbReference type="Gene3D" id="3.30.1220.10">
    <property type="entry name" value="CobW-like, C-terminal domain"/>
    <property type="match status" value="1"/>
</dbReference>